<dbReference type="CDD" id="cd03801">
    <property type="entry name" value="GT4_PimA-like"/>
    <property type="match status" value="1"/>
</dbReference>
<keyword evidence="4" id="KW-1185">Reference proteome</keyword>
<dbReference type="Gene3D" id="3.40.50.2000">
    <property type="entry name" value="Glycogen Phosphorylase B"/>
    <property type="match status" value="2"/>
</dbReference>
<name>A0A7W4W5G3_9GAMM</name>
<evidence type="ECO:0000313" key="3">
    <source>
        <dbReference type="EMBL" id="MBB3047831.1"/>
    </source>
</evidence>
<dbReference type="GO" id="GO:0016757">
    <property type="term" value="F:glycosyltransferase activity"/>
    <property type="evidence" value="ECO:0007669"/>
    <property type="project" value="InterPro"/>
</dbReference>
<dbReference type="RefSeq" id="WP_183410589.1">
    <property type="nucleotide sequence ID" value="NZ_JACHWY010000002.1"/>
</dbReference>
<dbReference type="Pfam" id="PF13439">
    <property type="entry name" value="Glyco_transf_4"/>
    <property type="match status" value="1"/>
</dbReference>
<reference evidence="3 4" key="1">
    <citation type="submission" date="2020-08" db="EMBL/GenBank/DDBJ databases">
        <title>Genomic Encyclopedia of Type Strains, Phase III (KMG-III): the genomes of soil and plant-associated and newly described type strains.</title>
        <authorList>
            <person name="Whitman W."/>
        </authorList>
    </citation>
    <scope>NUCLEOTIDE SEQUENCE [LARGE SCALE GENOMIC DNA]</scope>
    <source>
        <strain evidence="3 4">CECT 8654</strain>
    </source>
</reference>
<dbReference type="SUPFAM" id="SSF53756">
    <property type="entry name" value="UDP-Glycosyltransferase/glycogen phosphorylase"/>
    <property type="match status" value="1"/>
</dbReference>
<dbReference type="InterPro" id="IPR001296">
    <property type="entry name" value="Glyco_trans_1"/>
</dbReference>
<sequence>MPTVHSAETRNLTVNQGVEIDRVAIVAPNLDILGGQGVQAFSLAEALAKDGIQVDFVAVNPRFPKGLRWVRRIPLLRTLLNQIFYTASLLRLRDADVVHIFSASYWSFMLAPLPALIAAKLFSKPSVLNYHSGEADDHLRNWGYRVHPWLRLADRIVVPSVYLQQTFRRYGYHADVVCNVIDLDAFTYRQRVSIKPRLLSNRNLESHYGVDKILKAFAILKRSYPQATLTVAGYGSQEKSLRQWVAAEGISDIQFVGRIEPELMPALYNRSDIFINASSIDNQPISILEAFASGLTVISTPIGDIPNMMGEGERGLLLENGDPSSIADAVRTLLECPSQGQELARRARADVERYTWAQVRDCWINAYHSAAAAHRPDNAINRKAKFDETTTHS</sequence>
<organism evidence="3 4">
    <name type="scientific">Litorivivens lipolytica</name>
    <dbReference type="NCBI Taxonomy" id="1524264"/>
    <lineage>
        <taxon>Bacteria</taxon>
        <taxon>Pseudomonadati</taxon>
        <taxon>Pseudomonadota</taxon>
        <taxon>Gammaproteobacteria</taxon>
        <taxon>Litorivivens</taxon>
    </lineage>
</organism>
<comment type="caution">
    <text evidence="3">The sequence shown here is derived from an EMBL/GenBank/DDBJ whole genome shotgun (WGS) entry which is preliminary data.</text>
</comment>
<proteinExistence type="predicted"/>
<protein>
    <submittedName>
        <fullName evidence="3">Glycosyltransferase involved in cell wall biosynthesis</fullName>
    </submittedName>
</protein>
<gene>
    <name evidence="3" type="ORF">FHR99_002097</name>
</gene>
<feature type="domain" description="Glycosyltransferase subfamily 4-like N-terminal" evidence="2">
    <location>
        <begin position="34"/>
        <end position="184"/>
    </location>
</feature>
<evidence type="ECO:0000259" key="1">
    <source>
        <dbReference type="Pfam" id="PF00534"/>
    </source>
</evidence>
<evidence type="ECO:0000313" key="4">
    <source>
        <dbReference type="Proteomes" id="UP000537130"/>
    </source>
</evidence>
<evidence type="ECO:0000259" key="2">
    <source>
        <dbReference type="Pfam" id="PF13439"/>
    </source>
</evidence>
<dbReference type="Proteomes" id="UP000537130">
    <property type="component" value="Unassembled WGS sequence"/>
</dbReference>
<feature type="domain" description="Glycosyl transferase family 1" evidence="1">
    <location>
        <begin position="195"/>
        <end position="348"/>
    </location>
</feature>
<accession>A0A7W4W5G3</accession>
<dbReference type="Pfam" id="PF00534">
    <property type="entry name" value="Glycos_transf_1"/>
    <property type="match status" value="1"/>
</dbReference>
<dbReference type="EMBL" id="JACHWY010000002">
    <property type="protein sequence ID" value="MBB3047831.1"/>
    <property type="molecule type" value="Genomic_DNA"/>
</dbReference>
<dbReference type="AlphaFoldDB" id="A0A7W4W5G3"/>
<keyword evidence="3" id="KW-0808">Transferase</keyword>
<dbReference type="PANTHER" id="PTHR45947">
    <property type="entry name" value="SULFOQUINOVOSYL TRANSFERASE SQD2"/>
    <property type="match status" value="1"/>
</dbReference>
<dbReference type="InterPro" id="IPR028098">
    <property type="entry name" value="Glyco_trans_4-like_N"/>
</dbReference>
<dbReference type="PANTHER" id="PTHR45947:SF3">
    <property type="entry name" value="SULFOQUINOVOSYL TRANSFERASE SQD2"/>
    <property type="match status" value="1"/>
</dbReference>
<dbReference type="InterPro" id="IPR050194">
    <property type="entry name" value="Glycosyltransferase_grp1"/>
</dbReference>